<dbReference type="EMBL" id="BHYK01000021">
    <property type="protein sequence ID" value="GCD11718.1"/>
    <property type="molecule type" value="Genomic_DNA"/>
</dbReference>
<organism evidence="3 4">
    <name type="scientific">Clostridium tagluense</name>
    <dbReference type="NCBI Taxonomy" id="360422"/>
    <lineage>
        <taxon>Bacteria</taxon>
        <taxon>Bacillati</taxon>
        <taxon>Bacillota</taxon>
        <taxon>Clostridia</taxon>
        <taxon>Eubacteriales</taxon>
        <taxon>Clostridiaceae</taxon>
        <taxon>Clostridium</taxon>
    </lineage>
</organism>
<feature type="transmembrane region" description="Helical" evidence="2">
    <location>
        <begin position="5"/>
        <end position="23"/>
    </location>
</feature>
<reference evidence="3 4" key="1">
    <citation type="submission" date="2018-11" db="EMBL/GenBank/DDBJ databases">
        <title>Genome sequencing and assembly of Clostridium tagluense strain A121.</title>
        <authorList>
            <person name="Murakami T."/>
            <person name="Segawa T."/>
            <person name="Shcherbakova V.A."/>
            <person name="Mori H."/>
            <person name="Yoshimura Y."/>
        </authorList>
    </citation>
    <scope>NUCLEOTIDE SEQUENCE [LARGE SCALE GENOMIC DNA]</scope>
    <source>
        <strain evidence="3 4">A121</strain>
    </source>
</reference>
<dbReference type="RefSeq" id="WP_125003791.1">
    <property type="nucleotide sequence ID" value="NZ_BHYK01000021.1"/>
</dbReference>
<accession>A0A401UQE7</accession>
<keyword evidence="2" id="KW-1133">Transmembrane helix</keyword>
<dbReference type="AlphaFoldDB" id="A0A401UQE7"/>
<name>A0A401UQE7_9CLOT</name>
<keyword evidence="4" id="KW-1185">Reference proteome</keyword>
<evidence type="ECO:0000256" key="2">
    <source>
        <dbReference type="SAM" id="Phobius"/>
    </source>
</evidence>
<dbReference type="Proteomes" id="UP000287872">
    <property type="component" value="Unassembled WGS sequence"/>
</dbReference>
<feature type="coiled-coil region" evidence="1">
    <location>
        <begin position="173"/>
        <end position="200"/>
    </location>
</feature>
<feature type="transmembrane region" description="Helical" evidence="2">
    <location>
        <begin position="43"/>
        <end position="69"/>
    </location>
</feature>
<keyword evidence="2" id="KW-0472">Membrane</keyword>
<gene>
    <name evidence="3" type="ORF">Ctaglu_33410</name>
</gene>
<keyword evidence="2" id="KW-0812">Transmembrane</keyword>
<protein>
    <submittedName>
        <fullName evidence="3">Uncharacterized protein</fullName>
    </submittedName>
</protein>
<evidence type="ECO:0000313" key="3">
    <source>
        <dbReference type="EMBL" id="GCD11718.1"/>
    </source>
</evidence>
<sequence length="233" mass="27652">MKILMYHTIFNLVAYIGFAITTYKLTPKLWDNGYTETDCGFMFIFAPFAIVVPFFNIFMWYVLITGYIWELKAKEKIENKELQEKIDELVDFAYAFGTMSYHNKRICQSVELLKIYNKYNECNNKLIELKQSNYVTIHDIHNKKGEELFFKTMVLIKECYDKNTIKFCEEDILKSLTSLNKALQAQLITYEKEYNIEQNSAKTVYASRFSKLQEELRIAKEFSDTYNKDGEKQ</sequence>
<evidence type="ECO:0000256" key="1">
    <source>
        <dbReference type="SAM" id="Coils"/>
    </source>
</evidence>
<comment type="caution">
    <text evidence="3">The sequence shown here is derived from an EMBL/GenBank/DDBJ whole genome shotgun (WGS) entry which is preliminary data.</text>
</comment>
<evidence type="ECO:0000313" key="4">
    <source>
        <dbReference type="Proteomes" id="UP000287872"/>
    </source>
</evidence>
<proteinExistence type="predicted"/>
<keyword evidence="1" id="KW-0175">Coiled coil</keyword>